<dbReference type="InterPro" id="IPR009351">
    <property type="entry name" value="AlkZ-like"/>
</dbReference>
<gene>
    <name evidence="1" type="ORF">SAMN05216223_103282</name>
</gene>
<protein>
    <submittedName>
        <fullName evidence="1">Winged helix DNA-binding domain-containing protein</fullName>
    </submittedName>
</protein>
<dbReference type="PANTHER" id="PTHR38479:SF2">
    <property type="entry name" value="WINGED HELIX DNA-BINDING DOMAIN-CONTAINING PROTEIN"/>
    <property type="match status" value="1"/>
</dbReference>
<dbReference type="EMBL" id="FNVU01000003">
    <property type="protein sequence ID" value="SEG11583.1"/>
    <property type="molecule type" value="Genomic_DNA"/>
</dbReference>
<sequence>MVPMVTEPITRRTLNRTLLDRQLLLNRADMGPDDAVAHLLGLQSQNASSAYPGLWTRLAGFEFGALGTLLTERRLVRTVLMRNTVHLVTASDALRLRPWLQPALDRGLRSSQWGAGVAGVDRDALVAAGREVLAEQPLGNPELRCLLGARFPAADPESLVSALRVWAPLVQVPPRGLWGVPGPLRHAFADDWLGAPLAAGPDPAGLVRRYLAAFGPATPADMQKWSGVTGLKKVFAAMQLRTYTAEDGQVLYDLPDAELTDPGVPVPARYVADFDNLLLSHADRTRILGDVPKSRVITVNGIVRGTILVDGFVGGTWRFDRSKDTTALVVTPFTPLPTPVRHTLESEGERLLTAAYGGPGEVRLEQS</sequence>
<dbReference type="AlphaFoldDB" id="A0A1H5XIY2"/>
<keyword evidence="1" id="KW-0238">DNA-binding</keyword>
<accession>A0A1H5XIY2</accession>
<dbReference type="Proteomes" id="UP000236754">
    <property type="component" value="Unassembled WGS sequence"/>
</dbReference>
<evidence type="ECO:0000313" key="2">
    <source>
        <dbReference type="Proteomes" id="UP000236754"/>
    </source>
</evidence>
<reference evidence="1 2" key="1">
    <citation type="submission" date="2016-10" db="EMBL/GenBank/DDBJ databases">
        <authorList>
            <person name="de Groot N.N."/>
        </authorList>
    </citation>
    <scope>NUCLEOTIDE SEQUENCE [LARGE SCALE GENOMIC DNA]</scope>
    <source>
        <strain evidence="1 2">CGMCC 4.2023</strain>
    </source>
</reference>
<evidence type="ECO:0000313" key="1">
    <source>
        <dbReference type="EMBL" id="SEG11583.1"/>
    </source>
</evidence>
<name>A0A1H5XIY2_9ACTN</name>
<proteinExistence type="predicted"/>
<dbReference type="GO" id="GO:0003677">
    <property type="term" value="F:DNA binding"/>
    <property type="evidence" value="ECO:0007669"/>
    <property type="project" value="UniProtKB-KW"/>
</dbReference>
<organism evidence="1 2">
    <name type="scientific">Actinacidiphila yanglinensis</name>
    <dbReference type="NCBI Taxonomy" id="310779"/>
    <lineage>
        <taxon>Bacteria</taxon>
        <taxon>Bacillati</taxon>
        <taxon>Actinomycetota</taxon>
        <taxon>Actinomycetes</taxon>
        <taxon>Kitasatosporales</taxon>
        <taxon>Streptomycetaceae</taxon>
        <taxon>Actinacidiphila</taxon>
    </lineage>
</organism>
<keyword evidence="2" id="KW-1185">Reference proteome</keyword>
<dbReference type="PANTHER" id="PTHR38479">
    <property type="entry name" value="LMO0824 PROTEIN"/>
    <property type="match status" value="1"/>
</dbReference>
<dbReference type="Pfam" id="PF06224">
    <property type="entry name" value="AlkZ-like"/>
    <property type="match status" value="1"/>
</dbReference>